<dbReference type="HOGENOM" id="CLU_826542_0_0_1"/>
<keyword evidence="4" id="KW-1185">Reference proteome</keyword>
<feature type="region of interest" description="Disordered" evidence="2">
    <location>
        <begin position="138"/>
        <end position="159"/>
    </location>
</feature>
<evidence type="ECO:0000256" key="1">
    <source>
        <dbReference type="SAM" id="Coils"/>
    </source>
</evidence>
<name>H0EDI7_GLAL7</name>
<accession>H0EDI7</accession>
<gene>
    <name evidence="3" type="ORF">M7I_0636</name>
</gene>
<dbReference type="AlphaFoldDB" id="H0EDI7"/>
<reference evidence="3 4" key="1">
    <citation type="journal article" date="2012" name="Eukaryot. Cell">
        <title>Genome sequence of the fungus Glarea lozoyensis: the first genome sequence of a species from the Helotiaceae family.</title>
        <authorList>
            <person name="Youssar L."/>
            <person name="Gruening B.A."/>
            <person name="Erxleben A."/>
            <person name="Guenther S."/>
            <person name="Huettel W."/>
        </authorList>
    </citation>
    <scope>NUCLEOTIDE SEQUENCE [LARGE SCALE GENOMIC DNA]</scope>
    <source>
        <strain evidence="4">ATCC 74030 / MF5533</strain>
    </source>
</reference>
<dbReference type="EMBL" id="AGUE01000010">
    <property type="protein sequence ID" value="EHL03413.1"/>
    <property type="molecule type" value="Genomic_DNA"/>
</dbReference>
<dbReference type="Proteomes" id="UP000005446">
    <property type="component" value="Unassembled WGS sequence"/>
</dbReference>
<evidence type="ECO:0000313" key="3">
    <source>
        <dbReference type="EMBL" id="EHL03413.1"/>
    </source>
</evidence>
<dbReference type="OrthoDB" id="3863715at2759"/>
<protein>
    <submittedName>
        <fullName evidence="3">Uncharacterized protein</fullName>
    </submittedName>
</protein>
<feature type="region of interest" description="Disordered" evidence="2">
    <location>
        <begin position="315"/>
        <end position="336"/>
    </location>
</feature>
<feature type="coiled-coil region" evidence="1">
    <location>
        <begin position="64"/>
        <end position="98"/>
    </location>
</feature>
<proteinExistence type="predicted"/>
<comment type="caution">
    <text evidence="3">The sequence shown here is derived from an EMBL/GenBank/DDBJ whole genome shotgun (WGS) entry which is preliminary data.</text>
</comment>
<dbReference type="InParanoid" id="H0EDI7"/>
<organism evidence="3 4">
    <name type="scientific">Glarea lozoyensis (strain ATCC 74030 / MF5533)</name>
    <dbReference type="NCBI Taxonomy" id="1104152"/>
    <lineage>
        <taxon>Eukaryota</taxon>
        <taxon>Fungi</taxon>
        <taxon>Dikarya</taxon>
        <taxon>Ascomycota</taxon>
        <taxon>Pezizomycotina</taxon>
        <taxon>Leotiomycetes</taxon>
        <taxon>Helotiales</taxon>
        <taxon>Helotiaceae</taxon>
        <taxon>Glarea</taxon>
    </lineage>
</organism>
<sequence>MRADEAGNYWKLENGVPIYLGATHYNPNTAAPSQTITEMHASLNRLYLQIETYKHDTATLNLLLEQIELETAALETALAQVNEEGERERRRRAELQEKAMAYANAQMMGSKERFMNTKRREDPIQEVTKDLNVYDSERDVDMDTPRPDFTIDTYNGELPDGEKEAAEEEYKIFAGKIKMWKSGEKCCESHKEIEVEESSGSESGDTVYSPLNAPTGFTPPASSPHLILSVPAQVHPEPPNVLSDEELGKRWTVLQKETDEKKTAAGLTVDGNLNAEVNEEMRDKIARNFYRHEIAKMEDELKILNGEKVISYIGLENPRNQRPRHLTEQEGYQKLQ</sequence>
<evidence type="ECO:0000256" key="2">
    <source>
        <dbReference type="SAM" id="MobiDB-lite"/>
    </source>
</evidence>
<evidence type="ECO:0000313" key="4">
    <source>
        <dbReference type="Proteomes" id="UP000005446"/>
    </source>
</evidence>
<keyword evidence="1" id="KW-0175">Coiled coil</keyword>